<dbReference type="AlphaFoldDB" id="A0AAN3A5E4"/>
<dbReference type="CDD" id="cd04647">
    <property type="entry name" value="LbH_MAT_like"/>
    <property type="match status" value="1"/>
</dbReference>
<protein>
    <submittedName>
        <fullName evidence="1">Bacterial transferase hexapeptide repeat protein</fullName>
    </submittedName>
</protein>
<dbReference type="PANTHER" id="PTHR23416">
    <property type="entry name" value="SIALIC ACID SYNTHASE-RELATED"/>
    <property type="match status" value="1"/>
</dbReference>
<dbReference type="PANTHER" id="PTHR23416:SF78">
    <property type="entry name" value="LIPOPOLYSACCHARIDE BIOSYNTHESIS O-ACETYL TRANSFERASE WBBJ-RELATED"/>
    <property type="match status" value="1"/>
</dbReference>
<proteinExistence type="predicted"/>
<sequence length="174" mass="19360">MKRIWLKIYYSIVIKLPINHSRLGKLIHSQSIRYIVCRKIFKSIGRGVNIEKGARFGNGFDVVIGDNSGIGVDCVVPHNIIIGENVMMGPGCHILLRNHDFSRTDIPMISQGYSEPKQTIIEDDVWIGRNVTFTPGRHVAKGSIVAACTVLCKDFPAYSIIGGNPSKLIKNRKD</sequence>
<dbReference type="Proteomes" id="UP000005475">
    <property type="component" value="Unassembled WGS sequence"/>
</dbReference>
<dbReference type="InterPro" id="IPR001451">
    <property type="entry name" value="Hexapep"/>
</dbReference>
<dbReference type="RefSeq" id="WP_004299958.1">
    <property type="nucleotide sequence ID" value="NZ_DS264582.1"/>
</dbReference>
<dbReference type="InterPro" id="IPR011004">
    <property type="entry name" value="Trimer_LpxA-like_sf"/>
</dbReference>
<dbReference type="GO" id="GO:0016740">
    <property type="term" value="F:transferase activity"/>
    <property type="evidence" value="ECO:0007669"/>
    <property type="project" value="UniProtKB-KW"/>
</dbReference>
<dbReference type="SUPFAM" id="SSF51161">
    <property type="entry name" value="Trimeric LpxA-like enzymes"/>
    <property type="match status" value="1"/>
</dbReference>
<gene>
    <name evidence="1" type="ORF">BACOVA_03677</name>
</gene>
<dbReference type="EMBL" id="AAXF02000052">
    <property type="protein sequence ID" value="EDO10231.1"/>
    <property type="molecule type" value="Genomic_DNA"/>
</dbReference>
<organism evidence="1 2">
    <name type="scientific">Bacteroides ovatus (strain ATCC 8483 / DSM 1896 / JCM 5824 / BCRC 10623 / CCUG 4943 / NCTC 11153)</name>
    <dbReference type="NCBI Taxonomy" id="411476"/>
    <lineage>
        <taxon>Bacteria</taxon>
        <taxon>Pseudomonadati</taxon>
        <taxon>Bacteroidota</taxon>
        <taxon>Bacteroidia</taxon>
        <taxon>Bacteroidales</taxon>
        <taxon>Bacteroidaceae</taxon>
        <taxon>Bacteroides</taxon>
    </lineage>
</organism>
<name>A0AAN3A5E4_BACO1</name>
<reference evidence="1 2" key="1">
    <citation type="submission" date="2007-03" db="EMBL/GenBank/DDBJ databases">
        <authorList>
            <person name="Fulton L."/>
            <person name="Clifton S."/>
            <person name="Fulton B."/>
            <person name="Xu J."/>
            <person name="Minx P."/>
            <person name="Pepin K.H."/>
            <person name="Johnson M."/>
            <person name="Thiruvilangam P."/>
            <person name="Bhonagiri V."/>
            <person name="Nash W.E."/>
            <person name="Mardis E.R."/>
            <person name="Wilson R.K."/>
        </authorList>
    </citation>
    <scope>NUCLEOTIDE SEQUENCE [LARGE SCALE GENOMIC DNA]</scope>
    <source>
        <strain evidence="2">ATCC 8483 / DSM 1896 / JCM 5824 / BCRC 10623 / CCUG 4943 / NCTC 11153</strain>
    </source>
</reference>
<evidence type="ECO:0000313" key="1">
    <source>
        <dbReference type="EMBL" id="EDO10231.1"/>
    </source>
</evidence>
<accession>A0AAN3A5E4</accession>
<dbReference type="Pfam" id="PF00132">
    <property type="entry name" value="Hexapep"/>
    <property type="match status" value="1"/>
</dbReference>
<evidence type="ECO:0000313" key="2">
    <source>
        <dbReference type="Proteomes" id="UP000005475"/>
    </source>
</evidence>
<dbReference type="Gene3D" id="2.160.10.10">
    <property type="entry name" value="Hexapeptide repeat proteins"/>
    <property type="match status" value="1"/>
</dbReference>
<dbReference type="GeneID" id="29452815"/>
<comment type="caution">
    <text evidence="1">The sequence shown here is derived from an EMBL/GenBank/DDBJ whole genome shotgun (WGS) entry which is preliminary data.</text>
</comment>
<reference evidence="2" key="2">
    <citation type="submission" date="2007-04" db="EMBL/GenBank/DDBJ databases">
        <title>Draft genome sequence of Bacteroides ovatus (ATCC 8483).</title>
        <authorList>
            <person name="Sudarsanam P."/>
            <person name="Ley R."/>
            <person name="Guruge J."/>
            <person name="Turnbaugh P.J."/>
            <person name="Mahowald M."/>
            <person name="Liep D."/>
            <person name="Gordon J."/>
        </authorList>
    </citation>
    <scope>NUCLEOTIDE SEQUENCE [LARGE SCALE GENOMIC DNA]</scope>
    <source>
        <strain evidence="2">ATCC 8483 / DSM 1896 / JCM 5824 / BCRC 10623 / CCUG 4943 / NCTC 11153</strain>
    </source>
</reference>
<keyword evidence="1" id="KW-0808">Transferase</keyword>
<dbReference type="InterPro" id="IPR051159">
    <property type="entry name" value="Hexapeptide_acetyltransf"/>
</dbReference>